<comment type="caution">
    <text evidence="1">The sequence shown here is derived from an EMBL/GenBank/DDBJ whole genome shotgun (WGS) entry which is preliminary data.</text>
</comment>
<proteinExistence type="predicted"/>
<dbReference type="Gramene" id="OE9A009411T1">
    <property type="protein sequence ID" value="OE9A009411C1"/>
    <property type="gene ID" value="OE9A009411"/>
</dbReference>
<name>A0A8S0PTP7_OLEEU</name>
<evidence type="ECO:0000313" key="2">
    <source>
        <dbReference type="Proteomes" id="UP000594638"/>
    </source>
</evidence>
<keyword evidence="2" id="KW-1185">Reference proteome</keyword>
<protein>
    <submittedName>
        <fullName evidence="1">Uncharacterized protein</fullName>
    </submittedName>
</protein>
<dbReference type="EMBL" id="CACTIH010000128">
    <property type="protein sequence ID" value="CAA2954842.1"/>
    <property type="molecule type" value="Genomic_DNA"/>
</dbReference>
<sequence>MSKEIPMPQSLTGSQCKGSKWFSNSCRDEHIAGPLFLKFKLMTGNASVVFFGAQLMLIVLYPRTNLFPPLGGRDGNPLAMSGLAEQLLLFRPSFEIDKITTTEG</sequence>
<reference evidence="1 2" key="1">
    <citation type="submission" date="2019-12" db="EMBL/GenBank/DDBJ databases">
        <authorList>
            <person name="Alioto T."/>
            <person name="Alioto T."/>
            <person name="Gomez Garrido J."/>
        </authorList>
    </citation>
    <scope>NUCLEOTIDE SEQUENCE [LARGE SCALE GENOMIC DNA]</scope>
</reference>
<dbReference type="Proteomes" id="UP000594638">
    <property type="component" value="Unassembled WGS sequence"/>
</dbReference>
<gene>
    <name evidence="1" type="ORF">OLEA9_A009411</name>
</gene>
<accession>A0A8S0PTP7</accession>
<evidence type="ECO:0000313" key="1">
    <source>
        <dbReference type="EMBL" id="CAA2954842.1"/>
    </source>
</evidence>
<dbReference type="AlphaFoldDB" id="A0A8S0PTP7"/>
<organism evidence="1 2">
    <name type="scientific">Olea europaea subsp. europaea</name>
    <dbReference type="NCBI Taxonomy" id="158383"/>
    <lineage>
        <taxon>Eukaryota</taxon>
        <taxon>Viridiplantae</taxon>
        <taxon>Streptophyta</taxon>
        <taxon>Embryophyta</taxon>
        <taxon>Tracheophyta</taxon>
        <taxon>Spermatophyta</taxon>
        <taxon>Magnoliopsida</taxon>
        <taxon>eudicotyledons</taxon>
        <taxon>Gunneridae</taxon>
        <taxon>Pentapetalae</taxon>
        <taxon>asterids</taxon>
        <taxon>lamiids</taxon>
        <taxon>Lamiales</taxon>
        <taxon>Oleaceae</taxon>
        <taxon>Oleeae</taxon>
        <taxon>Olea</taxon>
    </lineage>
</organism>